<organism evidence="3 4">
    <name type="scientific">Qipengyuania gaetbuli</name>
    <dbReference type="NCBI Taxonomy" id="266952"/>
    <lineage>
        <taxon>Bacteria</taxon>
        <taxon>Pseudomonadati</taxon>
        <taxon>Pseudomonadota</taxon>
        <taxon>Alphaproteobacteria</taxon>
        <taxon>Sphingomonadales</taxon>
        <taxon>Erythrobacteraceae</taxon>
        <taxon>Qipengyuania</taxon>
    </lineage>
</organism>
<feature type="compositionally biased region" description="Low complexity" evidence="1">
    <location>
        <begin position="15"/>
        <end position="32"/>
    </location>
</feature>
<dbReference type="EMBL" id="WTYF01000004">
    <property type="protein sequence ID" value="MXO50657.1"/>
    <property type="molecule type" value="Genomic_DNA"/>
</dbReference>
<dbReference type="Proteomes" id="UP000444185">
    <property type="component" value="Unassembled WGS sequence"/>
</dbReference>
<accession>A0A844XZP2</accession>
<dbReference type="AlphaFoldDB" id="A0A844XZP2"/>
<name>A0A844XZP2_9SPHN</name>
<evidence type="ECO:0000313" key="4">
    <source>
        <dbReference type="Proteomes" id="UP000444185"/>
    </source>
</evidence>
<feature type="transmembrane region" description="Helical" evidence="2">
    <location>
        <begin position="44"/>
        <end position="66"/>
    </location>
</feature>
<proteinExistence type="predicted"/>
<gene>
    <name evidence="3" type="ORF">GRI42_04985</name>
</gene>
<feature type="region of interest" description="Disordered" evidence="1">
    <location>
        <begin position="1"/>
        <end position="43"/>
    </location>
</feature>
<comment type="caution">
    <text evidence="3">The sequence shown here is derived from an EMBL/GenBank/DDBJ whole genome shotgun (WGS) entry which is preliminary data.</text>
</comment>
<keyword evidence="4" id="KW-1185">Reference proteome</keyword>
<evidence type="ECO:0000313" key="3">
    <source>
        <dbReference type="EMBL" id="MXO50657.1"/>
    </source>
</evidence>
<evidence type="ECO:0000256" key="1">
    <source>
        <dbReference type="SAM" id="MobiDB-lite"/>
    </source>
</evidence>
<keyword evidence="2" id="KW-1133">Transmembrane helix</keyword>
<sequence>MAFGGAASAAEPLRASQAVPAAAKVSAEAPVSRASKRSEQKSEIGGSAVLIAVLAAAAVIAGIVVATDGDDSNG</sequence>
<keyword evidence="2" id="KW-0812">Transmembrane</keyword>
<reference evidence="3 4" key="1">
    <citation type="submission" date="2019-12" db="EMBL/GenBank/DDBJ databases">
        <title>Genomic-based taxomic classification of the family Erythrobacteraceae.</title>
        <authorList>
            <person name="Xu L."/>
        </authorList>
    </citation>
    <scope>NUCLEOTIDE SEQUENCE [LARGE SCALE GENOMIC DNA]</scope>
    <source>
        <strain evidence="3 4">DSM 16225</strain>
    </source>
</reference>
<evidence type="ECO:0000256" key="2">
    <source>
        <dbReference type="SAM" id="Phobius"/>
    </source>
</evidence>
<keyword evidence="2" id="KW-0472">Membrane</keyword>
<protein>
    <submittedName>
        <fullName evidence="3">Uncharacterized protein</fullName>
    </submittedName>
</protein>